<sequence length="101" mass="11433">VKVRIYLHHFVSTLLVGSNHRFDVCSAQNFRSEILLFPADSQNKHQHFTDVHGLPCIENLVCSADETPEPITTTITGNIPFWIKGNFLRNGPGKFEIGRSR</sequence>
<dbReference type="InterPro" id="IPR004294">
    <property type="entry name" value="Carotenoid_Oase"/>
</dbReference>
<dbReference type="GO" id="GO:0046872">
    <property type="term" value="F:metal ion binding"/>
    <property type="evidence" value="ECO:0007669"/>
    <property type="project" value="UniProtKB-KW"/>
</dbReference>
<evidence type="ECO:0000313" key="7">
    <source>
        <dbReference type="Proteomes" id="UP000472262"/>
    </source>
</evidence>
<organism evidence="6 7">
    <name type="scientific">Sinocyclocheilus grahami</name>
    <name type="common">Dianchi golden-line fish</name>
    <name type="synonym">Barbus grahami</name>
    <dbReference type="NCBI Taxonomy" id="75366"/>
    <lineage>
        <taxon>Eukaryota</taxon>
        <taxon>Metazoa</taxon>
        <taxon>Chordata</taxon>
        <taxon>Craniata</taxon>
        <taxon>Vertebrata</taxon>
        <taxon>Euteleostomi</taxon>
        <taxon>Actinopterygii</taxon>
        <taxon>Neopterygii</taxon>
        <taxon>Teleostei</taxon>
        <taxon>Ostariophysi</taxon>
        <taxon>Cypriniformes</taxon>
        <taxon>Cyprinidae</taxon>
        <taxon>Cyprininae</taxon>
        <taxon>Sinocyclocheilus</taxon>
    </lineage>
</organism>
<dbReference type="InParanoid" id="A0A672KGG1"/>
<dbReference type="Ensembl" id="ENSSGRT00000009753.1">
    <property type="protein sequence ID" value="ENSSGRP00000008947.1"/>
    <property type="gene ID" value="ENSSGRG00000006050.1"/>
</dbReference>
<dbReference type="Proteomes" id="UP000472262">
    <property type="component" value="Unassembled WGS sequence"/>
</dbReference>
<evidence type="ECO:0000256" key="2">
    <source>
        <dbReference type="ARBA" id="ARBA00006787"/>
    </source>
</evidence>
<evidence type="ECO:0000313" key="6">
    <source>
        <dbReference type="Ensembl" id="ENSSGRP00000008947.1"/>
    </source>
</evidence>
<dbReference type="AlphaFoldDB" id="A0A672KGG1"/>
<reference evidence="6" key="1">
    <citation type="submission" date="2025-08" db="UniProtKB">
        <authorList>
            <consortium name="Ensembl"/>
        </authorList>
    </citation>
    <scope>IDENTIFICATION</scope>
</reference>
<evidence type="ECO:0000256" key="4">
    <source>
        <dbReference type="ARBA" id="ARBA00023004"/>
    </source>
</evidence>
<dbReference type="GO" id="GO:0016702">
    <property type="term" value="F:oxidoreductase activity, acting on single donors with incorporation of molecular oxygen, incorporation of two atoms of oxygen"/>
    <property type="evidence" value="ECO:0007669"/>
    <property type="project" value="InterPro"/>
</dbReference>
<reference evidence="6" key="2">
    <citation type="submission" date="2025-09" db="UniProtKB">
        <authorList>
            <consortium name="Ensembl"/>
        </authorList>
    </citation>
    <scope>IDENTIFICATION</scope>
</reference>
<comment type="similarity">
    <text evidence="2 5">Belongs to the carotenoid oxygenase family.</text>
</comment>
<evidence type="ECO:0000256" key="5">
    <source>
        <dbReference type="RuleBase" id="RU003799"/>
    </source>
</evidence>
<accession>A0A672KGG1</accession>
<keyword evidence="7" id="KW-1185">Reference proteome</keyword>
<keyword evidence="3" id="KW-0479">Metal-binding</keyword>
<comment type="cofactor">
    <cofactor evidence="1">
        <name>Fe(2+)</name>
        <dbReference type="ChEBI" id="CHEBI:29033"/>
    </cofactor>
</comment>
<dbReference type="Pfam" id="PF03055">
    <property type="entry name" value="RPE65"/>
    <property type="match status" value="1"/>
</dbReference>
<protein>
    <submittedName>
        <fullName evidence="6">Uncharacterized protein</fullName>
    </submittedName>
</protein>
<evidence type="ECO:0000256" key="1">
    <source>
        <dbReference type="ARBA" id="ARBA00001954"/>
    </source>
</evidence>
<name>A0A672KGG1_SINGR</name>
<evidence type="ECO:0000256" key="3">
    <source>
        <dbReference type="ARBA" id="ARBA00022723"/>
    </source>
</evidence>
<keyword evidence="4" id="KW-0408">Iron</keyword>
<proteinExistence type="inferred from homology"/>